<feature type="domain" description="PI-PLC Y-box" evidence="8">
    <location>
        <begin position="855"/>
        <end position="973"/>
    </location>
</feature>
<keyword evidence="4 6" id="KW-0443">Lipid metabolism</keyword>
<dbReference type="PANTHER" id="PTHR10336:SF36">
    <property type="entry name" value="1-PHOSPHATIDYLINOSITOL 4,5-BISPHOSPHATE PHOSPHODIESTERASE BETA-4"/>
    <property type="match status" value="1"/>
</dbReference>
<keyword evidence="10" id="KW-1185">Reference proteome</keyword>
<dbReference type="CDD" id="cd16207">
    <property type="entry name" value="EFh_ScPlc1p_like"/>
    <property type="match status" value="1"/>
</dbReference>
<feature type="compositionally biased region" description="Low complexity" evidence="7">
    <location>
        <begin position="292"/>
        <end position="305"/>
    </location>
</feature>
<dbReference type="EMBL" id="JPDN02000012">
    <property type="protein sequence ID" value="PON26843.1"/>
    <property type="molecule type" value="Genomic_DNA"/>
</dbReference>
<dbReference type="SUPFAM" id="SSF47473">
    <property type="entry name" value="EF-hand"/>
    <property type="match status" value="1"/>
</dbReference>
<keyword evidence="5" id="KW-0807">Transducer</keyword>
<comment type="caution">
    <text evidence="9">The sequence shown here is derived from an EMBL/GenBank/DDBJ whole genome shotgun (WGS) entry which is preliminary data.</text>
</comment>
<dbReference type="InterPro" id="IPR000909">
    <property type="entry name" value="PLipase_C_PInositol-sp_X_dom"/>
</dbReference>
<dbReference type="SMART" id="SM00239">
    <property type="entry name" value="C2"/>
    <property type="match status" value="1"/>
</dbReference>
<dbReference type="EC" id="3.1.4.11" evidence="1 6"/>
<dbReference type="GO" id="GO:0004435">
    <property type="term" value="F:phosphatidylinositol-4,5-bisphosphate phospholipase C activity"/>
    <property type="evidence" value="ECO:0007669"/>
    <property type="project" value="UniProtKB-EC"/>
</dbReference>
<dbReference type="PANTHER" id="PTHR10336">
    <property type="entry name" value="PHOSPHOINOSITIDE-SPECIFIC PHOSPHOLIPASE C FAMILY PROTEIN"/>
    <property type="match status" value="1"/>
</dbReference>
<organism evidence="9 10">
    <name type="scientific">Trichoderma gamsii</name>
    <dbReference type="NCBI Taxonomy" id="398673"/>
    <lineage>
        <taxon>Eukaryota</taxon>
        <taxon>Fungi</taxon>
        <taxon>Dikarya</taxon>
        <taxon>Ascomycota</taxon>
        <taxon>Pezizomycotina</taxon>
        <taxon>Sordariomycetes</taxon>
        <taxon>Hypocreomycetidae</taxon>
        <taxon>Hypocreales</taxon>
        <taxon>Hypocreaceae</taxon>
        <taxon>Trichoderma</taxon>
    </lineage>
</organism>
<dbReference type="GO" id="GO:0051209">
    <property type="term" value="P:release of sequestered calcium ion into cytosol"/>
    <property type="evidence" value="ECO:0007669"/>
    <property type="project" value="TreeGrafter"/>
</dbReference>
<evidence type="ECO:0000256" key="2">
    <source>
        <dbReference type="ARBA" id="ARBA00022801"/>
    </source>
</evidence>
<feature type="compositionally biased region" description="Polar residues" evidence="7">
    <location>
        <begin position="1"/>
        <end position="39"/>
    </location>
</feature>
<feature type="compositionally biased region" description="Acidic residues" evidence="7">
    <location>
        <begin position="110"/>
        <end position="123"/>
    </location>
</feature>
<feature type="region of interest" description="Disordered" evidence="7">
    <location>
        <begin position="198"/>
        <end position="313"/>
    </location>
</feature>
<dbReference type="InterPro" id="IPR011993">
    <property type="entry name" value="PH-like_dom_sf"/>
</dbReference>
<dbReference type="CDD" id="cd13360">
    <property type="entry name" value="PH_PLC_fungal"/>
    <property type="match status" value="1"/>
</dbReference>
<dbReference type="Proteomes" id="UP000054821">
    <property type="component" value="Unassembled WGS sequence"/>
</dbReference>
<feature type="region of interest" description="Disordered" evidence="7">
    <location>
        <begin position="107"/>
        <end position="148"/>
    </location>
</feature>
<dbReference type="PRINTS" id="PR00390">
    <property type="entry name" value="PHPHLIPASEC"/>
</dbReference>
<reference evidence="9 10" key="1">
    <citation type="journal article" date="2016" name="Genome Announc.">
        <title>Draft Whole-Genome Sequence of Trichoderma gamsii T6085, a Promising Biocontrol Agent of Fusarium Head Blight on Wheat.</title>
        <authorList>
            <person name="Baroncelli R."/>
            <person name="Zapparata A."/>
            <person name="Piaggeschi G."/>
            <person name="Sarrocco S."/>
            <person name="Vannacci G."/>
        </authorList>
    </citation>
    <scope>NUCLEOTIDE SEQUENCE [LARGE SCALE GENOMIC DNA]</scope>
    <source>
        <strain evidence="9 10">T6085</strain>
    </source>
</reference>
<comment type="catalytic activity">
    <reaction evidence="6">
        <text>a 1,2-diacyl-sn-glycero-3-phospho-(1D-myo-inositol-4,5-bisphosphate) + H2O = 1D-myo-inositol 1,4,5-trisphosphate + a 1,2-diacyl-sn-glycerol + H(+)</text>
        <dbReference type="Rhea" id="RHEA:33179"/>
        <dbReference type="ChEBI" id="CHEBI:15377"/>
        <dbReference type="ChEBI" id="CHEBI:15378"/>
        <dbReference type="ChEBI" id="CHEBI:17815"/>
        <dbReference type="ChEBI" id="CHEBI:58456"/>
        <dbReference type="ChEBI" id="CHEBI:203600"/>
        <dbReference type="EC" id="3.1.4.11"/>
    </reaction>
</comment>
<dbReference type="SUPFAM" id="SSF50729">
    <property type="entry name" value="PH domain-like"/>
    <property type="match status" value="1"/>
</dbReference>
<feature type="region of interest" description="Disordered" evidence="7">
    <location>
        <begin position="1"/>
        <end position="72"/>
    </location>
</feature>
<dbReference type="CDD" id="cd00275">
    <property type="entry name" value="C2_PLC_like"/>
    <property type="match status" value="1"/>
</dbReference>
<dbReference type="GO" id="GO:0048015">
    <property type="term" value="P:phosphatidylinositol-mediated signaling"/>
    <property type="evidence" value="ECO:0007669"/>
    <property type="project" value="TreeGrafter"/>
</dbReference>
<feature type="compositionally biased region" description="Basic residues" evidence="7">
    <location>
        <begin position="223"/>
        <end position="233"/>
    </location>
</feature>
<dbReference type="InterPro" id="IPR017946">
    <property type="entry name" value="PLC-like_Pdiesterase_TIM-brl"/>
</dbReference>
<dbReference type="Gene3D" id="2.30.29.30">
    <property type="entry name" value="Pleckstrin-homology domain (PH domain)/Phosphotyrosine-binding domain (PTB)"/>
    <property type="match status" value="1"/>
</dbReference>
<feature type="region of interest" description="Disordered" evidence="7">
    <location>
        <begin position="752"/>
        <end position="804"/>
    </location>
</feature>
<evidence type="ECO:0000259" key="8">
    <source>
        <dbReference type="PROSITE" id="PS50008"/>
    </source>
</evidence>
<dbReference type="GO" id="GO:0016042">
    <property type="term" value="P:lipid catabolic process"/>
    <property type="evidence" value="ECO:0007669"/>
    <property type="project" value="UniProtKB-KW"/>
</dbReference>
<dbReference type="SUPFAM" id="SSF49562">
    <property type="entry name" value="C2 domain (Calcium/lipid-binding domain, CaLB)"/>
    <property type="match status" value="1"/>
</dbReference>
<evidence type="ECO:0000256" key="1">
    <source>
        <dbReference type="ARBA" id="ARBA00012368"/>
    </source>
</evidence>
<feature type="compositionally biased region" description="Low complexity" evidence="7">
    <location>
        <begin position="40"/>
        <end position="65"/>
    </location>
</feature>
<feature type="compositionally biased region" description="Polar residues" evidence="7">
    <location>
        <begin position="752"/>
        <end position="765"/>
    </location>
</feature>
<gene>
    <name evidence="9" type="ORF">TGAM01_v204344</name>
</gene>
<dbReference type="CDD" id="cd08598">
    <property type="entry name" value="PI-PLC1c_yeast"/>
    <property type="match status" value="1"/>
</dbReference>
<evidence type="ECO:0000313" key="10">
    <source>
        <dbReference type="Proteomes" id="UP000054821"/>
    </source>
</evidence>
<dbReference type="SUPFAM" id="SSF51695">
    <property type="entry name" value="PLC-like phosphodiesterases"/>
    <property type="match status" value="1"/>
</dbReference>
<dbReference type="GeneID" id="29988344"/>
<accession>A0A2P4ZRE6</accession>
<dbReference type="PROSITE" id="PS50007">
    <property type="entry name" value="PIPLC_X_DOMAIN"/>
    <property type="match status" value="1"/>
</dbReference>
<protein>
    <recommendedName>
        <fullName evidence="1 6">Phosphoinositide phospholipase C</fullName>
        <ecNumber evidence="1 6">3.1.4.11</ecNumber>
    </recommendedName>
</protein>
<feature type="compositionally biased region" description="Polar residues" evidence="7">
    <location>
        <begin position="131"/>
        <end position="147"/>
    </location>
</feature>
<evidence type="ECO:0000313" key="9">
    <source>
        <dbReference type="EMBL" id="PON26843.1"/>
    </source>
</evidence>
<dbReference type="InterPro" id="IPR011992">
    <property type="entry name" value="EF-hand-dom_pair"/>
</dbReference>
<evidence type="ECO:0000256" key="6">
    <source>
        <dbReference type="RuleBase" id="RU361133"/>
    </source>
</evidence>
<dbReference type="AlphaFoldDB" id="A0A2P4ZRE6"/>
<dbReference type="STRING" id="398673.A0A2P4ZRE6"/>
<dbReference type="PROSITE" id="PS50008">
    <property type="entry name" value="PIPLC_Y_DOMAIN"/>
    <property type="match status" value="1"/>
</dbReference>
<feature type="compositionally biased region" description="Low complexity" evidence="7">
    <location>
        <begin position="198"/>
        <end position="207"/>
    </location>
</feature>
<feature type="compositionally biased region" description="Polar residues" evidence="7">
    <location>
        <begin position="776"/>
        <end position="801"/>
    </location>
</feature>
<evidence type="ECO:0000256" key="7">
    <source>
        <dbReference type="SAM" id="MobiDB-lite"/>
    </source>
</evidence>
<name>A0A2P4ZRE6_9HYPO</name>
<keyword evidence="2 6" id="KW-0378">Hydrolase</keyword>
<dbReference type="InterPro" id="IPR001711">
    <property type="entry name" value="PLipase_C_Pinositol-sp_Y"/>
</dbReference>
<evidence type="ECO:0000256" key="5">
    <source>
        <dbReference type="ARBA" id="ARBA00023224"/>
    </source>
</evidence>
<dbReference type="Pfam" id="PF00388">
    <property type="entry name" value="PI-PLC-X"/>
    <property type="match status" value="1"/>
</dbReference>
<dbReference type="SMART" id="SM00149">
    <property type="entry name" value="PLCYc"/>
    <property type="match status" value="1"/>
</dbReference>
<dbReference type="InterPro" id="IPR037755">
    <property type="entry name" value="Plc1_PH"/>
</dbReference>
<dbReference type="Pfam" id="PF00387">
    <property type="entry name" value="PI-PLC-Y"/>
    <property type="match status" value="1"/>
</dbReference>
<dbReference type="SMART" id="SM00148">
    <property type="entry name" value="PLCXc"/>
    <property type="match status" value="1"/>
</dbReference>
<evidence type="ECO:0000256" key="4">
    <source>
        <dbReference type="ARBA" id="ARBA00023098"/>
    </source>
</evidence>
<dbReference type="InterPro" id="IPR035892">
    <property type="entry name" value="C2_domain_sf"/>
</dbReference>
<dbReference type="Gene3D" id="3.20.20.190">
    <property type="entry name" value="Phosphatidylinositol (PI) phosphodiesterase"/>
    <property type="match status" value="2"/>
</dbReference>
<keyword evidence="3 6" id="KW-0442">Lipid degradation</keyword>
<dbReference type="Gene3D" id="2.60.40.150">
    <property type="entry name" value="C2 domain"/>
    <property type="match status" value="1"/>
</dbReference>
<evidence type="ECO:0000256" key="3">
    <source>
        <dbReference type="ARBA" id="ARBA00022963"/>
    </source>
</evidence>
<proteinExistence type="predicted"/>
<dbReference type="InterPro" id="IPR000008">
    <property type="entry name" value="C2_dom"/>
</dbReference>
<sequence length="1201" mass="132977">MISSNTDSTRSSTPQALGSSSTMPAQSNKSQRPNVQTDFHSQSPDAAPASAISASSGASNSQHGSPAQSPRSTILTVYTVDTSIHASPTQSPRSTLLTVDTSIHASPDLIPDDVDQGSPEDLEQLPGPIISPNTSRNSLGSSVTGSPSAPFETVYSNCRTSNSIASNPTASNTTASNTTVPATTASIPTASIATASISANSNNSTGGTPKGLIRSLSRASSRASRRLSNKGRRQSSAASSSRDNSAGPSLWRKRSDSNSTAPEYGVADSDSGSEIAGDDRQPYVMGTLNQDSPPRSTSASISSGSNNTVGPVIPLQLRQGTPLKKISKKNRSKRIHLIYDTATNKMMWDASRPQKFLHVDEIIEIRTGSDIEQYARDFGVLEERSNWFTIIYAVPEKSKSKFLHLVANSKEIYSVWVTFLEAMLKHRQEVMASLMTFDEKAIKQYWETEMMKHNSEDQEELDITGVMRVCQNLHIHSSQSTLQSNFRLADARQNEKLNYDEFLEFVRLMRQRQEVHRLMQGLATRPYVGLTFEEFFGFLRDVQKEDVSDRDRWQKIFDGLVRKHRNDDTSATVTPDELNTLSETAFTGFLSSKQFNLPTIDEQREFTLDRPMNEYFISSSHNTYLLGRQVAGQSSIEGYITSLLRGCRCVEVDCWDGPNNSPIVVHGRTLTSAIGFLEVMNTINKYAFAKSKFPLWISLEVHCNPDQQAIMAGVIRDTFGEKLVTEPVEPDSSKLPSPSQLMERILIKVKQSRTAARSETMSSDSLMGMGRKRGNSVGSSLARSSTTESNPTAATTQSLPQSPMMAPINASRKFTGNSQKINTINEGQVQEVNSDSDSGVENGSIKGLSNIIPDLGKLGVYCTGLKFSGFEAPAAKKFNHIFSFMESSFAKNSKTKEEKMQLNIHNMRYLMRVYPDGTRLTSSNFDPLAYWRRGVQMAALNWQTFDMGMQVNQAMFEGGTDSSGYVLKPQELRDIQVYPKDDTVSAAIAEGKKERTVVSFNIDVVSAQQLMRPANLPANKSMDFYVDVDVFHANDKRNKQDKDFALGHEPDSPLRRHTEVIRENGFNPMFSNGQFRFKVTTKHPELIFVRWSVRLANDSAKEKPAMASYTAKLTNLKNGYRTLPLLNHAGEQYLFSSLFCKIDIDPFEKKFIDVPRPVQEGGSKLNRLGGIFGRSSNTSPRSTIERSSMEKCSFETYNPQV</sequence>
<dbReference type="RefSeq" id="XP_018658532.1">
    <property type="nucleotide sequence ID" value="XM_018808261.1"/>
</dbReference>
<feature type="compositionally biased region" description="Low complexity" evidence="7">
    <location>
        <begin position="234"/>
        <end position="246"/>
    </location>
</feature>
<feature type="region of interest" description="Disordered" evidence="7">
    <location>
        <begin position="1169"/>
        <end position="1188"/>
    </location>
</feature>
<dbReference type="InterPro" id="IPR001192">
    <property type="entry name" value="PI-PLC_fam"/>
</dbReference>